<dbReference type="PANTHER" id="PTHR33979:SF2">
    <property type="entry name" value="PEPTIDASE M50B-LIKE-DOMAIN-CONTAINING PROTEIN"/>
    <property type="match status" value="1"/>
</dbReference>
<evidence type="ECO:0000256" key="1">
    <source>
        <dbReference type="SAM" id="Phobius"/>
    </source>
</evidence>
<dbReference type="EMBL" id="JALLPB020000627">
    <property type="protein sequence ID" value="KAL3807453.1"/>
    <property type="molecule type" value="Genomic_DNA"/>
</dbReference>
<dbReference type="Pfam" id="PF13398">
    <property type="entry name" value="Peptidase_M50B"/>
    <property type="match status" value="1"/>
</dbReference>
<comment type="caution">
    <text evidence="2">The sequence shown here is derived from an EMBL/GenBank/DDBJ whole genome shotgun (WGS) entry which is preliminary data.</text>
</comment>
<dbReference type="PANTHER" id="PTHR33979">
    <property type="entry name" value="OS02G0221600 PROTEIN"/>
    <property type="match status" value="1"/>
</dbReference>
<dbReference type="Proteomes" id="UP001530377">
    <property type="component" value="Unassembled WGS sequence"/>
</dbReference>
<evidence type="ECO:0000313" key="2">
    <source>
        <dbReference type="EMBL" id="KAL3807453.1"/>
    </source>
</evidence>
<dbReference type="InterPro" id="IPR049500">
    <property type="entry name" value="Peptidase_M50B-like"/>
</dbReference>
<feature type="transmembrane region" description="Helical" evidence="1">
    <location>
        <begin position="75"/>
        <end position="95"/>
    </location>
</feature>
<protein>
    <recommendedName>
        <fullName evidence="4">Peptidase M50B-like-domain-containing protein</fullName>
    </recommendedName>
</protein>
<accession>A0ABD3R3W4</accession>
<dbReference type="AlphaFoldDB" id="A0ABD3R3W4"/>
<feature type="transmembrane region" description="Helical" evidence="1">
    <location>
        <begin position="6"/>
        <end position="27"/>
    </location>
</feature>
<reference evidence="2 3" key="1">
    <citation type="submission" date="2024-10" db="EMBL/GenBank/DDBJ databases">
        <title>Updated reference genomes for cyclostephanoid diatoms.</title>
        <authorList>
            <person name="Roberts W.R."/>
            <person name="Alverson A.J."/>
        </authorList>
    </citation>
    <scope>NUCLEOTIDE SEQUENCE [LARGE SCALE GENOMIC DNA]</scope>
    <source>
        <strain evidence="2 3">AJA228-03</strain>
    </source>
</reference>
<feature type="transmembrane region" description="Helical" evidence="1">
    <location>
        <begin position="150"/>
        <end position="171"/>
    </location>
</feature>
<evidence type="ECO:0000313" key="3">
    <source>
        <dbReference type="Proteomes" id="UP001530377"/>
    </source>
</evidence>
<sequence length="261" mass="29019">MNEAQIAFLVLYLIYIGIIVVFHNTLVMKPFRLLTTFLHEMSHAIACWITCGSVQAIQVYDNEGGVTSYYGGCRVLIIPAGYVGAAIWGSIFVMFSGGRKTATGAAGALIFMLLISLCFAPNRTMIALNIFYAIVTGLFIYLEWHVFTPILGYVVLFYGAFVGVGAVEDVYQDTVKRTVLRSDAYSCYQICPCCLPRCVGIQWAACTIVLQLAGALIAMTQLSNRCENMGWWECLSGDEESANKFWQWEQQAAQNFGDWVH</sequence>
<keyword evidence="1" id="KW-0472">Membrane</keyword>
<proteinExistence type="predicted"/>
<evidence type="ECO:0008006" key="4">
    <source>
        <dbReference type="Google" id="ProtNLM"/>
    </source>
</evidence>
<feature type="transmembrane region" description="Helical" evidence="1">
    <location>
        <begin position="126"/>
        <end position="144"/>
    </location>
</feature>
<keyword evidence="3" id="KW-1185">Reference proteome</keyword>
<gene>
    <name evidence="2" type="ORF">ACHAXA_002713</name>
</gene>
<organism evidence="2 3">
    <name type="scientific">Cyclostephanos tholiformis</name>
    <dbReference type="NCBI Taxonomy" id="382380"/>
    <lineage>
        <taxon>Eukaryota</taxon>
        <taxon>Sar</taxon>
        <taxon>Stramenopiles</taxon>
        <taxon>Ochrophyta</taxon>
        <taxon>Bacillariophyta</taxon>
        <taxon>Coscinodiscophyceae</taxon>
        <taxon>Thalassiosirophycidae</taxon>
        <taxon>Stephanodiscales</taxon>
        <taxon>Stephanodiscaceae</taxon>
        <taxon>Cyclostephanos</taxon>
    </lineage>
</organism>
<name>A0ABD3R3W4_9STRA</name>
<keyword evidence="1" id="KW-0812">Transmembrane</keyword>
<keyword evidence="1" id="KW-1133">Transmembrane helix</keyword>
<feature type="transmembrane region" description="Helical" evidence="1">
    <location>
        <begin position="101"/>
        <end position="119"/>
    </location>
</feature>